<comment type="caution">
    <text evidence="1">The sequence shown here is derived from an EMBL/GenBank/DDBJ whole genome shotgun (WGS) entry which is preliminary data.</text>
</comment>
<evidence type="ECO:0000313" key="2">
    <source>
        <dbReference type="Proteomes" id="UP001597237"/>
    </source>
</evidence>
<dbReference type="Proteomes" id="UP001597237">
    <property type="component" value="Unassembled WGS sequence"/>
</dbReference>
<protein>
    <submittedName>
        <fullName evidence="1">Uncharacterized protein</fullName>
    </submittedName>
</protein>
<evidence type="ECO:0000313" key="1">
    <source>
        <dbReference type="EMBL" id="MFD1783499.1"/>
    </source>
</evidence>
<proteinExistence type="predicted"/>
<dbReference type="EMBL" id="JBHUEY010000001">
    <property type="protein sequence ID" value="MFD1783499.1"/>
    <property type="molecule type" value="Genomic_DNA"/>
</dbReference>
<name>A0ABW4N0J9_9CAUL</name>
<gene>
    <name evidence="1" type="ORF">ACFSC0_08860</name>
</gene>
<dbReference type="RefSeq" id="WP_377283305.1">
    <property type="nucleotide sequence ID" value="NZ_JBHRSI010000008.1"/>
</dbReference>
<sequence>MAGQVHYEVFIKRAGAGWSLDFATEDRAQAIAAAEERLAKKKAASVKVTKETLDPDTREFRTVVILQKGEPDRVKPKPVREEVEPLCVAPDDLYNVHSRDRIGRLLEDWLERQRATPFELLHRPELVERLEASGVEFQHAIQKISLPEAHARDVSVHEMVRTFQSLAERSIERLMKDHRKGVLPNLHKEPFGAVAERLSGNPERAYLLGAGVAGMLADCASWTEKVSRLLDLADAAPPAGPPRALCLFVIEQPLAEILGSSAALDDIIGRDLDLGARLAAMTRMSAIEAVEGLMRGDKRLRELMPPLSDTGERLAHWLAKEDFEHVRRALARRVLRELNGPRRLRPDSAAVEIEVLRALAMALTAASGTLVPVEEVLGAFTNRSRMLVTSDFVESYLGDERTPSQEAEALIWLVENVIGAANKREACRWLAALVGSLKFEKEVRQGPDSPSARLAALAALQRNIARAGLAPEDYAPIQAKLGELGGVLDAEARLTASLAKAQAPASQRLMLLLRFALGEAAPLGPATERAKAEALRLIRLEETRSELARSPERMAQVGELIKQVGLAA</sequence>
<accession>A0ABW4N0J9</accession>
<reference evidence="2" key="1">
    <citation type="journal article" date="2019" name="Int. J. Syst. Evol. Microbiol.">
        <title>The Global Catalogue of Microorganisms (GCM) 10K type strain sequencing project: providing services to taxonomists for standard genome sequencing and annotation.</title>
        <authorList>
            <consortium name="The Broad Institute Genomics Platform"/>
            <consortium name="The Broad Institute Genome Sequencing Center for Infectious Disease"/>
            <person name="Wu L."/>
            <person name="Ma J."/>
        </authorList>
    </citation>
    <scope>NUCLEOTIDE SEQUENCE [LARGE SCALE GENOMIC DNA]</scope>
    <source>
        <strain evidence="2">DFY28</strain>
    </source>
</reference>
<keyword evidence="2" id="KW-1185">Reference proteome</keyword>
<organism evidence="1 2">
    <name type="scientific">Phenylobacterium terrae</name>
    <dbReference type="NCBI Taxonomy" id="2665495"/>
    <lineage>
        <taxon>Bacteria</taxon>
        <taxon>Pseudomonadati</taxon>
        <taxon>Pseudomonadota</taxon>
        <taxon>Alphaproteobacteria</taxon>
        <taxon>Caulobacterales</taxon>
        <taxon>Caulobacteraceae</taxon>
        <taxon>Phenylobacterium</taxon>
    </lineage>
</organism>